<sequence>MDDDTLPQLRAEASRDDYASMVRLARALFETGLSARQVLRECYAVDLPREFFALAEDGPWHLGLMTTNQPWSLAFPLERGGPHPEPTSLDPVERRLFALDPDLLPLLHLPVDDEAPMEELPVLCYRLSELQERRTTVLSVPGTATHRDEVTRRGDSLLAILRDFQAEDLRELERQYDEQDGWGIGAVQEEHLDGARAILERIDRLRNEVTSYE</sequence>
<protein>
    <submittedName>
        <fullName evidence="1">Uncharacterized protein</fullName>
    </submittedName>
</protein>
<dbReference type="RefSeq" id="WP_211121726.1">
    <property type="nucleotide sequence ID" value="NZ_BAAALR010000047.1"/>
</dbReference>
<evidence type="ECO:0000313" key="1">
    <source>
        <dbReference type="EMBL" id="GAA1695322.1"/>
    </source>
</evidence>
<organism evidence="1 2">
    <name type="scientific">Streptomyces yatensis</name>
    <dbReference type="NCBI Taxonomy" id="155177"/>
    <lineage>
        <taxon>Bacteria</taxon>
        <taxon>Bacillati</taxon>
        <taxon>Actinomycetota</taxon>
        <taxon>Actinomycetes</taxon>
        <taxon>Kitasatosporales</taxon>
        <taxon>Streptomycetaceae</taxon>
        <taxon>Streptomyces</taxon>
        <taxon>Streptomyces violaceusniger group</taxon>
    </lineage>
</organism>
<keyword evidence="2" id="KW-1185">Reference proteome</keyword>
<dbReference type="EMBL" id="BAAALR010000047">
    <property type="protein sequence ID" value="GAA1695322.1"/>
    <property type="molecule type" value="Genomic_DNA"/>
</dbReference>
<comment type="caution">
    <text evidence="1">The sequence shown here is derived from an EMBL/GenBank/DDBJ whole genome shotgun (WGS) entry which is preliminary data.</text>
</comment>
<reference evidence="2" key="1">
    <citation type="journal article" date="2019" name="Int. J. Syst. Evol. Microbiol.">
        <title>The Global Catalogue of Microorganisms (GCM) 10K type strain sequencing project: providing services to taxonomists for standard genome sequencing and annotation.</title>
        <authorList>
            <consortium name="The Broad Institute Genomics Platform"/>
            <consortium name="The Broad Institute Genome Sequencing Center for Infectious Disease"/>
            <person name="Wu L."/>
            <person name="Ma J."/>
        </authorList>
    </citation>
    <scope>NUCLEOTIDE SEQUENCE [LARGE SCALE GENOMIC DNA]</scope>
    <source>
        <strain evidence="2">JCM 13244</strain>
    </source>
</reference>
<accession>A0ABP4TZ12</accession>
<name>A0ABP4TZ12_9ACTN</name>
<gene>
    <name evidence="1" type="ORF">GCM10009680_39180</name>
</gene>
<evidence type="ECO:0000313" key="2">
    <source>
        <dbReference type="Proteomes" id="UP001499947"/>
    </source>
</evidence>
<dbReference type="Proteomes" id="UP001499947">
    <property type="component" value="Unassembled WGS sequence"/>
</dbReference>
<proteinExistence type="predicted"/>